<dbReference type="PANTHER" id="PTHR30349:SF64">
    <property type="entry name" value="PROPHAGE INTEGRASE INTD-RELATED"/>
    <property type="match status" value="1"/>
</dbReference>
<dbReference type="SUPFAM" id="SSF56349">
    <property type="entry name" value="DNA breaking-rejoining enzymes"/>
    <property type="match status" value="1"/>
</dbReference>
<dbReference type="Gene3D" id="1.10.443.10">
    <property type="entry name" value="Intergrase catalytic core"/>
    <property type="match status" value="1"/>
</dbReference>
<dbReference type="GO" id="GO:0015074">
    <property type="term" value="P:DNA integration"/>
    <property type="evidence" value="ECO:0007669"/>
    <property type="project" value="InterPro"/>
</dbReference>
<evidence type="ECO:0000313" key="4">
    <source>
        <dbReference type="EMBL" id="WTY97323.1"/>
    </source>
</evidence>
<gene>
    <name evidence="4" type="ORF">OG626_21695</name>
</gene>
<dbReference type="CDD" id="cd00397">
    <property type="entry name" value="DNA_BRE_C"/>
    <property type="match status" value="1"/>
</dbReference>
<dbReference type="InterPro" id="IPR013762">
    <property type="entry name" value="Integrase-like_cat_sf"/>
</dbReference>
<keyword evidence="1" id="KW-0233">DNA recombination</keyword>
<protein>
    <submittedName>
        <fullName evidence="4">Site-specific integrase</fullName>
    </submittedName>
</protein>
<evidence type="ECO:0000259" key="3">
    <source>
        <dbReference type="PROSITE" id="PS51898"/>
    </source>
</evidence>
<evidence type="ECO:0000256" key="2">
    <source>
        <dbReference type="SAM" id="MobiDB-lite"/>
    </source>
</evidence>
<dbReference type="PROSITE" id="PS51898">
    <property type="entry name" value="TYR_RECOMBINASE"/>
    <property type="match status" value="1"/>
</dbReference>
<dbReference type="GO" id="GO:0006310">
    <property type="term" value="P:DNA recombination"/>
    <property type="evidence" value="ECO:0007669"/>
    <property type="project" value="UniProtKB-KW"/>
</dbReference>
<dbReference type="InterPro" id="IPR011010">
    <property type="entry name" value="DNA_brk_join_enz"/>
</dbReference>
<dbReference type="GO" id="GO:0003677">
    <property type="term" value="F:DNA binding"/>
    <property type="evidence" value="ECO:0007669"/>
    <property type="project" value="InterPro"/>
</dbReference>
<dbReference type="InterPro" id="IPR002104">
    <property type="entry name" value="Integrase_catalytic"/>
</dbReference>
<feature type="region of interest" description="Disordered" evidence="2">
    <location>
        <begin position="1"/>
        <end position="31"/>
    </location>
</feature>
<evidence type="ECO:0000256" key="1">
    <source>
        <dbReference type="ARBA" id="ARBA00023172"/>
    </source>
</evidence>
<name>A0AAU3GXM2_9ACTN</name>
<organism evidence="4">
    <name type="scientific">Streptomyces sp. NBC_01401</name>
    <dbReference type="NCBI Taxonomy" id="2903854"/>
    <lineage>
        <taxon>Bacteria</taxon>
        <taxon>Bacillati</taxon>
        <taxon>Actinomycetota</taxon>
        <taxon>Actinomycetes</taxon>
        <taxon>Kitasatosporales</taxon>
        <taxon>Streptomycetaceae</taxon>
        <taxon>Streptomyces</taxon>
    </lineage>
</organism>
<dbReference type="PANTHER" id="PTHR30349">
    <property type="entry name" value="PHAGE INTEGRASE-RELATED"/>
    <property type="match status" value="1"/>
</dbReference>
<sequence length="798" mass="90587">MTDTTLVSLPAPRVEADGWAMPDPPQTGPADGLNSADLMTLLIAHGKVIGYSSDRCRDLRLGSQGILDWLSSYPGEGWQQRWIAAGADSSLDWLNTLPRGSPAAVNRRRAVTRVGLISLLLNRVVLPAYDFLAVFSSGCLFQEAQRTFQPDLVTEMAKRSAAAGMPPRRLEQGMNALSKMVLHTGKNFDQLFGRDFENFRNWGLNRDGRVPHGIFPAWDLLRSVDVLPRNTSFKEFCHEGQRPTAELVDRYKLRCTSVRDVLVRYLDERRPGLDYTSFVALMGHVVGNFWADIEEHHPEVDSLHLPEEVALAWKERLKYVTKRRKTPQRRKTYLLMLVEVRGFYLDIQEWALDDPSWAPHAVPSPVRRGETDGLQKHRRATVANMHQRIRERLPQLPVLVETAERHRHEQENLLAAAQATAVGETFECNGIGYRRVILKTHLQSQRRSRIEAVLVEDPATGETIDLSRREDEAFWCWAIIETLRHTGIRREELLEITHLALVSYRMQDTGELVPLLQIVPSKNNQERLLLVSPELASVLAIIITRLRTSNGGTIPLTSRYDSHERVFGPLLPHLFQRRPRGHRNEVISTATVQAFLDAALARTGLRNAAGEPLKFTAHDFRRMFATEAVTGGLPVHIAARVLGHEDLATTQAYLAVFQDDLIRSYRSFLAQRRTLRPEAEYRDPTDEEWRDFQQHFALRKVELGTCGRPYGTSCKHEHACVRCPMLRMDPGQRKRLIEIIHSLTDRIKEAKLNGWLGEAEGLQVSLQAASKKLTAMDQAHARSAARITDLELPKIRQP</sequence>
<feature type="domain" description="Tyr recombinase" evidence="3">
    <location>
        <begin position="449"/>
        <end position="666"/>
    </location>
</feature>
<reference evidence="4" key="1">
    <citation type="submission" date="2022-10" db="EMBL/GenBank/DDBJ databases">
        <title>The complete genomes of actinobacterial strains from the NBC collection.</title>
        <authorList>
            <person name="Joergensen T.S."/>
            <person name="Alvarez Arevalo M."/>
            <person name="Sterndorff E.B."/>
            <person name="Faurdal D."/>
            <person name="Vuksanovic O."/>
            <person name="Mourched A.-S."/>
            <person name="Charusanti P."/>
            <person name="Shaw S."/>
            <person name="Blin K."/>
            <person name="Weber T."/>
        </authorList>
    </citation>
    <scope>NUCLEOTIDE SEQUENCE</scope>
    <source>
        <strain evidence="4">NBC_01401</strain>
    </source>
</reference>
<dbReference type="AlphaFoldDB" id="A0AAU3GXM2"/>
<dbReference type="EMBL" id="CP109535">
    <property type="protein sequence ID" value="WTY97323.1"/>
    <property type="molecule type" value="Genomic_DNA"/>
</dbReference>
<accession>A0AAU3GXM2</accession>
<dbReference type="Pfam" id="PF00589">
    <property type="entry name" value="Phage_integrase"/>
    <property type="match status" value="1"/>
</dbReference>
<dbReference type="InterPro" id="IPR050090">
    <property type="entry name" value="Tyrosine_recombinase_XerCD"/>
</dbReference>
<proteinExistence type="predicted"/>